<reference evidence="2 3" key="1">
    <citation type="submission" date="2019-08" db="EMBL/GenBank/DDBJ databases">
        <authorList>
            <person name="Peeters C."/>
        </authorList>
    </citation>
    <scope>NUCLEOTIDE SEQUENCE [LARGE SCALE GENOMIC DNA]</scope>
    <source>
        <strain evidence="2 3">LMG 31011</strain>
    </source>
</reference>
<dbReference type="NCBIfam" id="TIGR01764">
    <property type="entry name" value="excise"/>
    <property type="match status" value="1"/>
</dbReference>
<dbReference type="EMBL" id="CABPSN010000001">
    <property type="protein sequence ID" value="VVD72116.1"/>
    <property type="molecule type" value="Genomic_DNA"/>
</dbReference>
<dbReference type="OrthoDB" id="9134643at2"/>
<dbReference type="InterPro" id="IPR010093">
    <property type="entry name" value="SinI_DNA-bd"/>
</dbReference>
<dbReference type="GO" id="GO:0003677">
    <property type="term" value="F:DNA binding"/>
    <property type="evidence" value="ECO:0007669"/>
    <property type="project" value="InterPro"/>
</dbReference>
<protein>
    <recommendedName>
        <fullName evidence="1">Helix-turn-helix domain-containing protein</fullName>
    </recommendedName>
</protein>
<feature type="domain" description="Helix-turn-helix" evidence="1">
    <location>
        <begin position="15"/>
        <end position="65"/>
    </location>
</feature>
<keyword evidence="3" id="KW-1185">Reference proteome</keyword>
<dbReference type="Proteomes" id="UP000366819">
    <property type="component" value="Unassembled WGS sequence"/>
</dbReference>
<accession>A0A5E4S8D5</accession>
<evidence type="ECO:0000313" key="3">
    <source>
        <dbReference type="Proteomes" id="UP000366819"/>
    </source>
</evidence>
<dbReference type="AlphaFoldDB" id="A0A5E4S8D5"/>
<evidence type="ECO:0000313" key="2">
    <source>
        <dbReference type="EMBL" id="VVD72116.1"/>
    </source>
</evidence>
<dbReference type="RefSeq" id="WP_150574449.1">
    <property type="nucleotide sequence ID" value="NZ_CABPSN010000001.1"/>
</dbReference>
<dbReference type="InterPro" id="IPR041657">
    <property type="entry name" value="HTH_17"/>
</dbReference>
<dbReference type="Pfam" id="PF12728">
    <property type="entry name" value="HTH_17"/>
    <property type="match status" value="1"/>
</dbReference>
<name>A0A5E4S8D5_9BURK</name>
<organism evidence="2 3">
    <name type="scientific">Pandoraea aquatica</name>
    <dbReference type="NCBI Taxonomy" id="2508290"/>
    <lineage>
        <taxon>Bacteria</taxon>
        <taxon>Pseudomonadati</taxon>
        <taxon>Pseudomonadota</taxon>
        <taxon>Betaproteobacteria</taxon>
        <taxon>Burkholderiales</taxon>
        <taxon>Burkholderiaceae</taxon>
        <taxon>Pandoraea</taxon>
    </lineage>
</organism>
<proteinExistence type="predicted"/>
<evidence type="ECO:0000259" key="1">
    <source>
        <dbReference type="Pfam" id="PF12728"/>
    </source>
</evidence>
<gene>
    <name evidence="2" type="ORF">PAQ31011_00664</name>
</gene>
<sequence>MSKVEKKSSREDDKYMSTADAAKMLFVSQAHVAKLIDQGKLKLHHITGNNRLVRIDSVLAYQASQQIGIEAYHAAASDEE</sequence>